<evidence type="ECO:0000313" key="2">
    <source>
        <dbReference type="EMBL" id="RDK41084.1"/>
    </source>
</evidence>
<dbReference type="Proteomes" id="UP000254937">
    <property type="component" value="Unassembled WGS sequence"/>
</dbReference>
<dbReference type="EMBL" id="KZ851856">
    <property type="protein sequence ID" value="RDK41084.1"/>
    <property type="molecule type" value="Genomic_DNA"/>
</dbReference>
<proteinExistence type="predicted"/>
<protein>
    <submittedName>
        <fullName evidence="2">Uncharacterized protein</fullName>
    </submittedName>
</protein>
<reference evidence="2 3" key="1">
    <citation type="submission" date="2018-07" db="EMBL/GenBank/DDBJ databases">
        <title>Section-level genome sequencing of Aspergillus section Nigri to investigate inter- and intra-species variation.</title>
        <authorList>
            <consortium name="DOE Joint Genome Institute"/>
            <person name="Vesth T.C."/>
            <person name="Nybo J.L."/>
            <person name="Theobald S."/>
            <person name="Frisvad J.C."/>
            <person name="Larsen T.O."/>
            <person name="Nielsen K.F."/>
            <person name="Hoof J.B."/>
            <person name="Brandl J."/>
            <person name="Salamov A."/>
            <person name="Riley R."/>
            <person name="Gladden J.M."/>
            <person name="Phatale P."/>
            <person name="Nielsen M.T."/>
            <person name="Lyhne E.K."/>
            <person name="Kogle M.E."/>
            <person name="Strasser K."/>
            <person name="McDonnell E."/>
            <person name="Barry K."/>
            <person name="Clum A."/>
            <person name="Chen C."/>
            <person name="Nolan M."/>
            <person name="Sandor L."/>
            <person name="Kuo A."/>
            <person name="Lipzen A."/>
            <person name="Hainaut M."/>
            <person name="Drula E."/>
            <person name="Tsang A."/>
            <person name="Magnuson J.K."/>
            <person name="Henrissat B."/>
            <person name="Wiebenga A."/>
            <person name="Simmons B.A."/>
            <person name="Makela M.R."/>
            <person name="De vries R.P."/>
            <person name="Grigoriev I.V."/>
            <person name="Mortensen U.H."/>
            <person name="Baker S.E."/>
            <person name="Andersen M.R."/>
        </authorList>
    </citation>
    <scope>NUCLEOTIDE SEQUENCE [LARGE SCALE GENOMIC DNA]</scope>
    <source>
        <strain evidence="2 3">ATCC 13157</strain>
    </source>
</reference>
<accession>A0A370PGS7</accession>
<dbReference type="InterPro" id="IPR053187">
    <property type="entry name" value="Notoamide_regulator"/>
</dbReference>
<sequence length="140" mass="16351">MRRKLSHKRKLNELEAERDFLQQLVNTLRDSSNDKALQLLDLIRSQAPPAELQLYIKNTMINGDRQQSPVWADMYDRTPSPSNTINFHRPSPHRVLTIKRLPSPPVYRVPAEPWTSVTGSDEFISHLVLLWLTWSQPFHN</sequence>
<dbReference type="PANTHER" id="PTHR47256">
    <property type="entry name" value="ZN(II)2CYS6 TRANSCRIPTION FACTOR (EUROFUNG)-RELATED"/>
    <property type="match status" value="1"/>
</dbReference>
<gene>
    <name evidence="2" type="ORF">M752DRAFT_31016</name>
</gene>
<evidence type="ECO:0000256" key="1">
    <source>
        <dbReference type="SAM" id="Coils"/>
    </source>
</evidence>
<dbReference type="PANTHER" id="PTHR47256:SF1">
    <property type="entry name" value="ZN(II)2CYS6 TRANSCRIPTION FACTOR (EUROFUNG)"/>
    <property type="match status" value="1"/>
</dbReference>
<name>A0A370PGS7_ASPPH</name>
<dbReference type="AlphaFoldDB" id="A0A370PGS7"/>
<keyword evidence="3" id="KW-1185">Reference proteome</keyword>
<organism evidence="2 3">
    <name type="scientific">Aspergillus phoenicis ATCC 13157</name>
    <dbReference type="NCBI Taxonomy" id="1353007"/>
    <lineage>
        <taxon>Eukaryota</taxon>
        <taxon>Fungi</taxon>
        <taxon>Dikarya</taxon>
        <taxon>Ascomycota</taxon>
        <taxon>Pezizomycotina</taxon>
        <taxon>Eurotiomycetes</taxon>
        <taxon>Eurotiomycetidae</taxon>
        <taxon>Eurotiales</taxon>
        <taxon>Aspergillaceae</taxon>
        <taxon>Aspergillus</taxon>
    </lineage>
</organism>
<feature type="coiled-coil region" evidence="1">
    <location>
        <begin position="4"/>
        <end position="31"/>
    </location>
</feature>
<keyword evidence="1" id="KW-0175">Coiled coil</keyword>
<evidence type="ECO:0000313" key="3">
    <source>
        <dbReference type="Proteomes" id="UP000254937"/>
    </source>
</evidence>